<organism evidence="2 3">
    <name type="scientific">Salinivibrio kushneri</name>
    <dbReference type="NCBI Taxonomy" id="1908198"/>
    <lineage>
        <taxon>Bacteria</taxon>
        <taxon>Pseudomonadati</taxon>
        <taxon>Pseudomonadota</taxon>
        <taxon>Gammaproteobacteria</taxon>
        <taxon>Vibrionales</taxon>
        <taxon>Vibrionaceae</taxon>
        <taxon>Salinivibrio</taxon>
    </lineage>
</organism>
<name>A0AB36JYI7_9GAMM</name>
<evidence type="ECO:0000313" key="3">
    <source>
        <dbReference type="Proteomes" id="UP000188726"/>
    </source>
</evidence>
<dbReference type="RefSeq" id="WP_077459668.1">
    <property type="nucleotide sequence ID" value="NZ_MUEN01000092.1"/>
</dbReference>
<dbReference type="Proteomes" id="UP000188726">
    <property type="component" value="Unassembled WGS sequence"/>
</dbReference>
<dbReference type="InterPro" id="IPR016986">
    <property type="entry name" value="UCP031982_abhydr"/>
</dbReference>
<feature type="chain" id="PRO_5044261509" description="Dienelactone hydrolase" evidence="1">
    <location>
        <begin position="22"/>
        <end position="340"/>
    </location>
</feature>
<sequence length="340" mass="37096">MNIKRWLTTMAWLALSFTVSAKEYAASGLASQTVFNPERESTIEVDIWYPTTLDSTHFEFGKNKVFVGTKTNRNAPIASGKHPVVLLAHGGMRASPFHAGWVASGLAKAGFIVVVPQQVGLSAANVTSAPSELWLRPSDLSISLTHLIDTAPFKQAIDTDYVYGVGFFLGGTSMLSLAGARFDPALYKQSCEQEGVNVDCQWLQKNKVDLSKVSEPMLSRTNQDNRVKAIVAINPELTKTLDAQSLGDIKVPVKVMDIRGRHAAMPELEVAESIAAIPNMTLMKTPHTTIFSAFSRCTTKGAQILALEGEGHLCQTSEQQSREEAHRLIIEAITQFIGKH</sequence>
<evidence type="ECO:0000313" key="2">
    <source>
        <dbReference type="EMBL" id="OOE40216.1"/>
    </source>
</evidence>
<evidence type="ECO:0000256" key="1">
    <source>
        <dbReference type="SAM" id="SignalP"/>
    </source>
</evidence>
<feature type="signal peptide" evidence="1">
    <location>
        <begin position="1"/>
        <end position="21"/>
    </location>
</feature>
<protein>
    <recommendedName>
        <fullName evidence="4">Dienelactone hydrolase</fullName>
    </recommendedName>
</protein>
<accession>A0AB36JYI7</accession>
<evidence type="ECO:0008006" key="4">
    <source>
        <dbReference type="Google" id="ProtNLM"/>
    </source>
</evidence>
<gene>
    <name evidence="2" type="ORF">BZG09_16555</name>
</gene>
<keyword evidence="1" id="KW-0732">Signal</keyword>
<dbReference type="PIRSF" id="PIRSF031982">
    <property type="entry name" value="UCP031982_abhydr"/>
    <property type="match status" value="1"/>
</dbReference>
<dbReference type="InterPro" id="IPR029058">
    <property type="entry name" value="AB_hydrolase_fold"/>
</dbReference>
<comment type="caution">
    <text evidence="2">The sequence shown here is derived from an EMBL/GenBank/DDBJ whole genome shotgun (WGS) entry which is preliminary data.</text>
</comment>
<reference evidence="2 3" key="1">
    <citation type="journal article" date="2017" name="Genome Announc.">
        <title>Draft Genome Sequences of Salinivibrio proteolyticus, Salinivibrio sharmensis, Salinivibrio siamensis, Salinivibrio costicola subsp. alcaliphilus, Salinivibrio costicola subsp. vallismortis, and 29 New Isolates Belonging to the Genus Salinivibrio.</title>
        <authorList>
            <person name="Lopez-Hermoso C."/>
            <person name="de la Haba R.R."/>
            <person name="Sanchez-Porro C."/>
            <person name="Bayliss S.C."/>
            <person name="Feil E.J."/>
            <person name="Ventosa A."/>
        </authorList>
    </citation>
    <scope>NUCLEOTIDE SEQUENCE [LARGE SCALE GENOMIC DNA]</scope>
    <source>
        <strain evidence="2 3">IC202</strain>
    </source>
</reference>
<dbReference type="AlphaFoldDB" id="A0AB36JYI7"/>
<dbReference type="Gene3D" id="3.40.50.1820">
    <property type="entry name" value="alpha/beta hydrolase"/>
    <property type="match status" value="1"/>
</dbReference>
<dbReference type="EMBL" id="MUEO01000078">
    <property type="protein sequence ID" value="OOE40216.1"/>
    <property type="molecule type" value="Genomic_DNA"/>
</dbReference>
<proteinExistence type="predicted"/>
<dbReference type="SUPFAM" id="SSF53474">
    <property type="entry name" value="alpha/beta-Hydrolases"/>
    <property type="match status" value="1"/>
</dbReference>